<dbReference type="AlphaFoldDB" id="A0A6M3L062"/>
<proteinExistence type="predicted"/>
<reference evidence="1" key="1">
    <citation type="submission" date="2020-03" db="EMBL/GenBank/DDBJ databases">
        <title>The deep terrestrial virosphere.</title>
        <authorList>
            <person name="Holmfeldt K."/>
            <person name="Nilsson E."/>
            <person name="Simone D."/>
            <person name="Lopez-Fernandez M."/>
            <person name="Wu X."/>
            <person name="de Brujin I."/>
            <person name="Lundin D."/>
            <person name="Andersson A."/>
            <person name="Bertilsson S."/>
            <person name="Dopson M."/>
        </authorList>
    </citation>
    <scope>NUCLEOTIDE SEQUENCE</scope>
    <source>
        <strain evidence="1">MM415B03045</strain>
    </source>
</reference>
<sequence length="70" mass="7927">MDSEKVFRNFVLSDRDGDCLLGHRWGESHVICERAKLYQLIEYSYRLGQQSVNKGEACPTVYVGEAASSL</sequence>
<evidence type="ECO:0000313" key="1">
    <source>
        <dbReference type="EMBL" id="QJA87141.1"/>
    </source>
</evidence>
<dbReference type="EMBL" id="MT142684">
    <property type="protein sequence ID" value="QJA87141.1"/>
    <property type="molecule type" value="Genomic_DNA"/>
</dbReference>
<protein>
    <submittedName>
        <fullName evidence="1">Uncharacterized protein</fullName>
    </submittedName>
</protein>
<accession>A0A6M3L062</accession>
<name>A0A6M3L062_9ZZZZ</name>
<gene>
    <name evidence="1" type="ORF">MM415B03045_0006</name>
</gene>
<organism evidence="1">
    <name type="scientific">viral metagenome</name>
    <dbReference type="NCBI Taxonomy" id="1070528"/>
    <lineage>
        <taxon>unclassified sequences</taxon>
        <taxon>metagenomes</taxon>
        <taxon>organismal metagenomes</taxon>
    </lineage>
</organism>